<reference evidence="2" key="1">
    <citation type="submission" date="2018-11" db="EMBL/GenBank/DDBJ databases">
        <authorList>
            <consortium name="Pathogen Informatics"/>
        </authorList>
    </citation>
    <scope>NUCLEOTIDE SEQUENCE</scope>
</reference>
<dbReference type="AlphaFoldDB" id="A0A3S5B1P5"/>
<dbReference type="EMBL" id="CAAALY010256258">
    <property type="protein sequence ID" value="VEL37889.1"/>
    <property type="molecule type" value="Genomic_DNA"/>
</dbReference>
<keyword evidence="1" id="KW-0812">Transmembrane</keyword>
<evidence type="ECO:0000313" key="2">
    <source>
        <dbReference type="EMBL" id="VEL37889.1"/>
    </source>
</evidence>
<protein>
    <submittedName>
        <fullName evidence="2">Uncharacterized protein</fullName>
    </submittedName>
</protein>
<sequence>MLDTRIRLRKIDYISSSLSRSEDQIDKNLLLQQLSDALVLPRSSLLRLVGLLLAHLAHSDRVMTTLGPALAPLLSLARHDYGLSIVLEYVYFVVIAISFTFP</sequence>
<accession>A0A3S5B1P5</accession>
<comment type="caution">
    <text evidence="2">The sequence shown here is derived from an EMBL/GenBank/DDBJ whole genome shotgun (WGS) entry which is preliminary data.</text>
</comment>
<dbReference type="Proteomes" id="UP000784294">
    <property type="component" value="Unassembled WGS sequence"/>
</dbReference>
<name>A0A3S5B1P5_9PLAT</name>
<proteinExistence type="predicted"/>
<keyword evidence="3" id="KW-1185">Reference proteome</keyword>
<evidence type="ECO:0000256" key="1">
    <source>
        <dbReference type="SAM" id="Phobius"/>
    </source>
</evidence>
<evidence type="ECO:0000313" key="3">
    <source>
        <dbReference type="Proteomes" id="UP000784294"/>
    </source>
</evidence>
<organism evidence="2 3">
    <name type="scientific">Protopolystoma xenopodis</name>
    <dbReference type="NCBI Taxonomy" id="117903"/>
    <lineage>
        <taxon>Eukaryota</taxon>
        <taxon>Metazoa</taxon>
        <taxon>Spiralia</taxon>
        <taxon>Lophotrochozoa</taxon>
        <taxon>Platyhelminthes</taxon>
        <taxon>Monogenea</taxon>
        <taxon>Polyopisthocotylea</taxon>
        <taxon>Polystomatidea</taxon>
        <taxon>Polystomatidae</taxon>
        <taxon>Protopolystoma</taxon>
    </lineage>
</organism>
<gene>
    <name evidence="2" type="ORF">PXEA_LOCUS31329</name>
</gene>
<feature type="transmembrane region" description="Helical" evidence="1">
    <location>
        <begin position="81"/>
        <end position="101"/>
    </location>
</feature>
<keyword evidence="1" id="KW-1133">Transmembrane helix</keyword>
<keyword evidence="1" id="KW-0472">Membrane</keyword>